<dbReference type="RefSeq" id="WP_152758219.1">
    <property type="nucleotide sequence ID" value="NZ_WHLY01000002.1"/>
</dbReference>
<organism evidence="1 2">
    <name type="scientific">Salmonirosea aquatica</name>
    <dbReference type="NCBI Taxonomy" id="2654236"/>
    <lineage>
        <taxon>Bacteria</taxon>
        <taxon>Pseudomonadati</taxon>
        <taxon>Bacteroidota</taxon>
        <taxon>Cytophagia</taxon>
        <taxon>Cytophagales</taxon>
        <taxon>Spirosomataceae</taxon>
        <taxon>Salmonirosea</taxon>
    </lineage>
</organism>
<comment type="caution">
    <text evidence="1">The sequence shown here is derived from an EMBL/GenBank/DDBJ whole genome shotgun (WGS) entry which is preliminary data.</text>
</comment>
<evidence type="ECO:0000313" key="2">
    <source>
        <dbReference type="Proteomes" id="UP000479293"/>
    </source>
</evidence>
<accession>A0A7C9BHI8</accession>
<dbReference type="EMBL" id="WHLY01000002">
    <property type="protein sequence ID" value="MPR33175.1"/>
    <property type="molecule type" value="Genomic_DNA"/>
</dbReference>
<gene>
    <name evidence="1" type="ORF">GBK04_07340</name>
</gene>
<reference evidence="1 2" key="1">
    <citation type="submission" date="2019-10" db="EMBL/GenBank/DDBJ databases">
        <title>Draft Genome Sequence of Cytophagaceae sp. SJW1-29.</title>
        <authorList>
            <person name="Choi A."/>
        </authorList>
    </citation>
    <scope>NUCLEOTIDE SEQUENCE [LARGE SCALE GENOMIC DNA]</scope>
    <source>
        <strain evidence="1 2">SJW1-29</strain>
    </source>
</reference>
<name>A0A7C9BHI8_9BACT</name>
<keyword evidence="2" id="KW-1185">Reference proteome</keyword>
<proteinExistence type="predicted"/>
<evidence type="ECO:0000313" key="1">
    <source>
        <dbReference type="EMBL" id="MPR33175.1"/>
    </source>
</evidence>
<dbReference type="AlphaFoldDB" id="A0A7C9BHI8"/>
<sequence length="140" mass="16598">MPQIEDTFAITPNLLVTRRETDIIDCLTDHNEMPRDFEENQVRSFFVGKDFHLVLYFPQQQDRGFQMFVVRDFSIHVDELFMLRDLLAQLIQQGQNTAMMKKAHYRVDHILHMAHTFRALLHNNDPLPEDDYLPGAFLNH</sequence>
<dbReference type="Proteomes" id="UP000479293">
    <property type="component" value="Unassembled WGS sequence"/>
</dbReference>
<protein>
    <submittedName>
        <fullName evidence="1">Uncharacterized protein</fullName>
    </submittedName>
</protein>